<evidence type="ECO:0000259" key="4">
    <source>
        <dbReference type="Pfam" id="PF00326"/>
    </source>
</evidence>
<dbReference type="PRINTS" id="PR00862">
    <property type="entry name" value="PROLIGOPTASE"/>
</dbReference>
<keyword evidence="7" id="KW-1185">Reference proteome</keyword>
<keyword evidence="3" id="KW-0720">Serine protease</keyword>
<dbReference type="Pfam" id="PF00326">
    <property type="entry name" value="Peptidase_S9"/>
    <property type="match status" value="1"/>
</dbReference>
<dbReference type="InterPro" id="IPR029058">
    <property type="entry name" value="AB_hydrolase_fold"/>
</dbReference>
<evidence type="ECO:0000313" key="7">
    <source>
        <dbReference type="Proteomes" id="UP000298781"/>
    </source>
</evidence>
<keyword evidence="1" id="KW-0645">Protease</keyword>
<name>A0A4D7B566_9HYPH</name>
<dbReference type="Gene3D" id="2.130.10.120">
    <property type="entry name" value="Prolyl oligopeptidase, N-terminal domain"/>
    <property type="match status" value="1"/>
</dbReference>
<evidence type="ECO:0000256" key="3">
    <source>
        <dbReference type="ARBA" id="ARBA00022825"/>
    </source>
</evidence>
<dbReference type="EMBL" id="CP039690">
    <property type="protein sequence ID" value="QCI68969.1"/>
    <property type="molecule type" value="Genomic_DNA"/>
</dbReference>
<dbReference type="Proteomes" id="UP000298781">
    <property type="component" value="Chromosome"/>
</dbReference>
<dbReference type="SUPFAM" id="SSF50993">
    <property type="entry name" value="Peptidase/esterase 'gauge' domain"/>
    <property type="match status" value="1"/>
</dbReference>
<dbReference type="GO" id="GO:0070012">
    <property type="term" value="F:oligopeptidase activity"/>
    <property type="evidence" value="ECO:0007669"/>
    <property type="project" value="TreeGrafter"/>
</dbReference>
<dbReference type="InterPro" id="IPR002470">
    <property type="entry name" value="Peptidase_S9A"/>
</dbReference>
<organism evidence="6 7">
    <name type="scientific">Phreatobacter stygius</name>
    <dbReference type="NCBI Taxonomy" id="1940610"/>
    <lineage>
        <taxon>Bacteria</taxon>
        <taxon>Pseudomonadati</taxon>
        <taxon>Pseudomonadota</taxon>
        <taxon>Alphaproteobacteria</taxon>
        <taxon>Hyphomicrobiales</taxon>
        <taxon>Phreatobacteraceae</taxon>
        <taxon>Phreatobacter</taxon>
    </lineage>
</organism>
<dbReference type="InterPro" id="IPR001375">
    <property type="entry name" value="Peptidase_S9_cat"/>
</dbReference>
<dbReference type="GO" id="GO:0004252">
    <property type="term" value="F:serine-type endopeptidase activity"/>
    <property type="evidence" value="ECO:0007669"/>
    <property type="project" value="InterPro"/>
</dbReference>
<feature type="domain" description="Peptidase S9A N-terminal" evidence="5">
    <location>
        <begin position="11"/>
        <end position="225"/>
    </location>
</feature>
<dbReference type="SUPFAM" id="SSF53474">
    <property type="entry name" value="alpha/beta-Hydrolases"/>
    <property type="match status" value="1"/>
</dbReference>
<sequence length="687" mass="75474">MDHGMNFPGGGNDPFLWLEDIHGEPATAWVDQENRLTDQAFRGAAYEADVATALTILNAQDKIPFVGRVGDHLYNLWQDESHKRGLWRRTTLDSYRTDQPDWDVLIDLDALGAAEARPWAFGGAVLSPDRTRALVRLSPDGSDAAETREFDLGIRRFVEGGFLIPESKGQASWQDADTLLVSAAIGAANITRAGYGRTVRRWRRGDPLETAETIFSVEEQDVAAWFYVQHRPGHQYVSFTRMIDFTRTETFIERRGQARMRLDLPEEISLSIYARRLLVQPKRDWAVDGAIIPAGALAAFDLAQFIDGSRAFDIVFAPTPTRALQQWVETRHGVVLDILDQVRSRVALARPEGGTWVETPMAGLADNAAISIAPLGGEDDPDLGTDIILTTMAFDRPPTLSLWTGAGAPAVLKQAPHRFDAKGIEVRQQHATAQDGTQIPYFLVGRDLGSTTPRPTLLSGYGGFEIAVTPAYPSLAGKLWLERGHLLAVANIRGGGEFGARWHQAARRATKHVSHDDFASVARHLAETGVTTPARLAARGGSNGGLLVGNMLTRYPELFGAIWCEVPLLDMARYTRLLAGQSWIAEYGDPDDLAEWAFIRDFSPYHLVREDRSYPPTLITTNRTDDRVHPGHARKMVARLKQAGAPVRLRETVAGGHSGAVDSATIAATTALGFSFLRHTIAAERTG</sequence>
<keyword evidence="2" id="KW-0378">Hydrolase</keyword>
<dbReference type="GO" id="GO:0005829">
    <property type="term" value="C:cytosol"/>
    <property type="evidence" value="ECO:0007669"/>
    <property type="project" value="TreeGrafter"/>
</dbReference>
<dbReference type="Pfam" id="PF02897">
    <property type="entry name" value="Peptidase_S9_N"/>
    <property type="match status" value="1"/>
</dbReference>
<dbReference type="AlphaFoldDB" id="A0A4D7B566"/>
<evidence type="ECO:0000256" key="2">
    <source>
        <dbReference type="ARBA" id="ARBA00022801"/>
    </source>
</evidence>
<dbReference type="PANTHER" id="PTHR42881">
    <property type="entry name" value="PROLYL ENDOPEPTIDASE"/>
    <property type="match status" value="1"/>
</dbReference>
<dbReference type="GO" id="GO:0006508">
    <property type="term" value="P:proteolysis"/>
    <property type="evidence" value="ECO:0007669"/>
    <property type="project" value="UniProtKB-KW"/>
</dbReference>
<dbReference type="KEGG" id="pstg:E8M01_00720"/>
<evidence type="ECO:0000259" key="5">
    <source>
        <dbReference type="Pfam" id="PF02897"/>
    </source>
</evidence>
<dbReference type="Gene3D" id="3.40.50.1820">
    <property type="entry name" value="alpha/beta hydrolase"/>
    <property type="match status" value="1"/>
</dbReference>
<reference evidence="6 7" key="1">
    <citation type="submission" date="2019-04" db="EMBL/GenBank/DDBJ databases">
        <title>Phreatobacter aquaticus sp. nov.</title>
        <authorList>
            <person name="Choi A."/>
        </authorList>
    </citation>
    <scope>NUCLEOTIDE SEQUENCE [LARGE SCALE GENOMIC DNA]</scope>
    <source>
        <strain evidence="6 7">KCTC 52518</strain>
    </source>
</reference>
<dbReference type="PANTHER" id="PTHR42881:SF13">
    <property type="entry name" value="PROLYL ENDOPEPTIDASE"/>
    <property type="match status" value="1"/>
</dbReference>
<evidence type="ECO:0000313" key="6">
    <source>
        <dbReference type="EMBL" id="QCI68969.1"/>
    </source>
</evidence>
<gene>
    <name evidence="6" type="ORF">E8M01_00720</name>
</gene>
<accession>A0A4D7B566</accession>
<dbReference type="InterPro" id="IPR023302">
    <property type="entry name" value="Pept_S9A_N"/>
</dbReference>
<feature type="domain" description="Peptidase S9 prolyl oligopeptidase catalytic" evidence="4">
    <location>
        <begin position="480"/>
        <end position="681"/>
    </location>
</feature>
<evidence type="ECO:0000256" key="1">
    <source>
        <dbReference type="ARBA" id="ARBA00022670"/>
    </source>
</evidence>
<dbReference type="OrthoDB" id="9801421at2"/>
<dbReference type="InterPro" id="IPR051167">
    <property type="entry name" value="Prolyl_oligopep/macrocyclase"/>
</dbReference>
<proteinExistence type="predicted"/>
<protein>
    <submittedName>
        <fullName evidence="6">S9 family peptidase</fullName>
    </submittedName>
</protein>